<dbReference type="RefSeq" id="WP_073605482.1">
    <property type="nucleotide sequence ID" value="NZ_FQXZ01000044.1"/>
</dbReference>
<dbReference type="Gene3D" id="3.30.70.1520">
    <property type="entry name" value="Heterotetrameric sarcosine oxidase"/>
    <property type="match status" value="1"/>
</dbReference>
<dbReference type="Proteomes" id="UP000184608">
    <property type="component" value="Unassembled WGS sequence"/>
</dbReference>
<keyword evidence="3" id="KW-1185">Reference proteome</keyword>
<sequence length="199" mass="21834">MEYFNLSAAPELRKSLIAETSPVNGAINCQDVTTYSRVGIRGEQAGAFLAEQNLPVPSQPNQAARADDLIVLRLSQKEFWVIDLSHTNHSVLANLELLVLNTKGLYRLYCQHSHMMMLINGLSVHRMFAKVCGVDLSEKVFPAGAIAQTSVARTNAVVVRLASGDQEQFLLLADISSAQYLWEAIADAAMEFNSIALNQ</sequence>
<dbReference type="Pfam" id="PF01571">
    <property type="entry name" value="GCV_T"/>
    <property type="match status" value="1"/>
</dbReference>
<proteinExistence type="predicted"/>
<gene>
    <name evidence="2" type="ORF">VA7868_03875</name>
</gene>
<dbReference type="InterPro" id="IPR006222">
    <property type="entry name" value="GCVT_N"/>
</dbReference>
<evidence type="ECO:0000313" key="3">
    <source>
        <dbReference type="Proteomes" id="UP000184608"/>
    </source>
</evidence>
<dbReference type="AlphaFoldDB" id="A0A1M6BV09"/>
<feature type="domain" description="GCVT N-terminal" evidence="1">
    <location>
        <begin position="66"/>
        <end position="193"/>
    </location>
</feature>
<evidence type="ECO:0000313" key="2">
    <source>
        <dbReference type="EMBL" id="SHI52531.1"/>
    </source>
</evidence>
<protein>
    <submittedName>
        <fullName evidence="2">Sarcosine oxidase, gamma subunit family</fullName>
    </submittedName>
</protein>
<evidence type="ECO:0000259" key="1">
    <source>
        <dbReference type="Pfam" id="PF01571"/>
    </source>
</evidence>
<dbReference type="STRING" id="1216006.VA7868_03875"/>
<organism evidence="2 3">
    <name type="scientific">Vibrio aerogenes CECT 7868</name>
    <dbReference type="NCBI Taxonomy" id="1216006"/>
    <lineage>
        <taxon>Bacteria</taxon>
        <taxon>Pseudomonadati</taxon>
        <taxon>Pseudomonadota</taxon>
        <taxon>Gammaproteobacteria</taxon>
        <taxon>Vibrionales</taxon>
        <taxon>Vibrionaceae</taxon>
        <taxon>Vibrio</taxon>
    </lineage>
</organism>
<name>A0A1M6BV09_9VIBR</name>
<dbReference type="OrthoDB" id="9179874at2"/>
<dbReference type="Gene3D" id="3.30.1360.120">
    <property type="entry name" value="Probable tRNA modification gtpase trme, domain 1"/>
    <property type="match status" value="1"/>
</dbReference>
<accession>A0A1M6BV09</accession>
<dbReference type="InterPro" id="IPR027266">
    <property type="entry name" value="TrmE/GcvT-like"/>
</dbReference>
<dbReference type="EMBL" id="FQXZ01000044">
    <property type="protein sequence ID" value="SHI52531.1"/>
    <property type="molecule type" value="Genomic_DNA"/>
</dbReference>
<reference evidence="2 3" key="1">
    <citation type="submission" date="2016-11" db="EMBL/GenBank/DDBJ databases">
        <authorList>
            <person name="Jaros S."/>
            <person name="Januszkiewicz K."/>
            <person name="Wedrychowicz H."/>
        </authorList>
    </citation>
    <scope>NUCLEOTIDE SEQUENCE [LARGE SCALE GENOMIC DNA]</scope>
    <source>
        <strain evidence="2 3">CECT 7868</strain>
    </source>
</reference>
<dbReference type="SUPFAM" id="SSF103025">
    <property type="entry name" value="Folate-binding domain"/>
    <property type="match status" value="1"/>
</dbReference>